<dbReference type="AlphaFoldDB" id="A0A409XR97"/>
<protein>
    <submittedName>
        <fullName evidence="1">Uncharacterized protein</fullName>
    </submittedName>
</protein>
<keyword evidence="2" id="KW-1185">Reference proteome</keyword>
<accession>A0A409XR97</accession>
<sequence>MATDCTCQNACSACGPQGTGSPWCSALAKATPTLAAAPPATSHATALKHLGFDAVDSDRTL</sequence>
<comment type="caution">
    <text evidence="1">The sequence shown here is derived from an EMBL/GenBank/DDBJ whole genome shotgun (WGS) entry which is preliminary data.</text>
</comment>
<organism evidence="1 2">
    <name type="scientific">Psilocybe cyanescens</name>
    <dbReference type="NCBI Taxonomy" id="93625"/>
    <lineage>
        <taxon>Eukaryota</taxon>
        <taxon>Fungi</taxon>
        <taxon>Dikarya</taxon>
        <taxon>Basidiomycota</taxon>
        <taxon>Agaricomycotina</taxon>
        <taxon>Agaricomycetes</taxon>
        <taxon>Agaricomycetidae</taxon>
        <taxon>Agaricales</taxon>
        <taxon>Agaricineae</taxon>
        <taxon>Strophariaceae</taxon>
        <taxon>Psilocybe</taxon>
    </lineage>
</organism>
<dbReference type="Proteomes" id="UP000283269">
    <property type="component" value="Unassembled WGS sequence"/>
</dbReference>
<evidence type="ECO:0000313" key="2">
    <source>
        <dbReference type="Proteomes" id="UP000283269"/>
    </source>
</evidence>
<dbReference type="EMBL" id="NHYD01000787">
    <property type="protein sequence ID" value="PPQ93343.1"/>
    <property type="molecule type" value="Genomic_DNA"/>
</dbReference>
<evidence type="ECO:0000313" key="1">
    <source>
        <dbReference type="EMBL" id="PPQ93343.1"/>
    </source>
</evidence>
<dbReference type="InParanoid" id="A0A409XR97"/>
<gene>
    <name evidence="1" type="ORF">CVT25_014472</name>
</gene>
<name>A0A409XR97_PSICY</name>
<reference evidence="1 2" key="1">
    <citation type="journal article" date="2018" name="Evol. Lett.">
        <title>Horizontal gene cluster transfer increased hallucinogenic mushroom diversity.</title>
        <authorList>
            <person name="Reynolds H.T."/>
            <person name="Vijayakumar V."/>
            <person name="Gluck-Thaler E."/>
            <person name="Korotkin H.B."/>
            <person name="Matheny P.B."/>
            <person name="Slot J.C."/>
        </authorList>
    </citation>
    <scope>NUCLEOTIDE SEQUENCE [LARGE SCALE GENOMIC DNA]</scope>
    <source>
        <strain evidence="1 2">2631</strain>
    </source>
</reference>
<proteinExistence type="predicted"/>